<accession>A0A7J0BN22</accession>
<comment type="caution">
    <text evidence="12">The sequence shown here is derived from an EMBL/GenBank/DDBJ whole genome shotgun (WGS) entry which is preliminary data.</text>
</comment>
<dbReference type="InterPro" id="IPR027417">
    <property type="entry name" value="P-loop_NTPase"/>
</dbReference>
<evidence type="ECO:0000256" key="10">
    <source>
        <dbReference type="ARBA" id="ARBA00048567"/>
    </source>
</evidence>
<dbReference type="PROSITE" id="PS01128">
    <property type="entry name" value="SHIKIMATE_KINASE"/>
    <property type="match status" value="1"/>
</dbReference>
<keyword evidence="11" id="KW-0479">Metal-binding</keyword>
<evidence type="ECO:0000256" key="3">
    <source>
        <dbReference type="ARBA" id="ARBA00022490"/>
    </source>
</evidence>
<feature type="binding site" evidence="11">
    <location>
        <position position="35"/>
    </location>
    <ligand>
        <name>substrate</name>
    </ligand>
</feature>
<evidence type="ECO:0000256" key="11">
    <source>
        <dbReference type="HAMAP-Rule" id="MF_00109"/>
    </source>
</evidence>
<comment type="subunit">
    <text evidence="11">Monomer.</text>
</comment>
<keyword evidence="7 11" id="KW-0418">Kinase</keyword>
<dbReference type="RefSeq" id="WP_174406111.1">
    <property type="nucleotide sequence ID" value="NZ_BLVO01000013.1"/>
</dbReference>
<comment type="catalytic activity">
    <reaction evidence="10 11">
        <text>shikimate + ATP = 3-phosphoshikimate + ADP + H(+)</text>
        <dbReference type="Rhea" id="RHEA:13121"/>
        <dbReference type="ChEBI" id="CHEBI:15378"/>
        <dbReference type="ChEBI" id="CHEBI:30616"/>
        <dbReference type="ChEBI" id="CHEBI:36208"/>
        <dbReference type="ChEBI" id="CHEBI:145989"/>
        <dbReference type="ChEBI" id="CHEBI:456216"/>
        <dbReference type="EC" id="2.7.1.71"/>
    </reaction>
</comment>
<dbReference type="EC" id="2.7.1.71" evidence="2 11"/>
<name>A0A7J0BN22_9BACT</name>
<comment type="subcellular location">
    <subcellularLocation>
        <location evidence="11">Cytoplasm</location>
    </subcellularLocation>
</comment>
<dbReference type="InterPro" id="IPR023000">
    <property type="entry name" value="Shikimate_kinase_CS"/>
</dbReference>
<dbReference type="Proteomes" id="UP000503840">
    <property type="component" value="Unassembled WGS sequence"/>
</dbReference>
<protein>
    <recommendedName>
        <fullName evidence="2 11">Shikimate kinase</fullName>
        <shortName evidence="11">SK</shortName>
        <ecNumber evidence="2 11">2.7.1.71</ecNumber>
    </recommendedName>
</protein>
<dbReference type="EMBL" id="BLVO01000013">
    <property type="protein sequence ID" value="GFM34525.1"/>
    <property type="molecule type" value="Genomic_DNA"/>
</dbReference>
<evidence type="ECO:0000256" key="4">
    <source>
        <dbReference type="ARBA" id="ARBA00022605"/>
    </source>
</evidence>
<dbReference type="SUPFAM" id="SSF52540">
    <property type="entry name" value="P-loop containing nucleoside triphosphate hydrolases"/>
    <property type="match status" value="1"/>
</dbReference>
<feature type="binding site" evidence="11">
    <location>
        <begin position="13"/>
        <end position="18"/>
    </location>
    <ligand>
        <name>ATP</name>
        <dbReference type="ChEBI" id="CHEBI:30616"/>
    </ligand>
</feature>
<keyword evidence="4 11" id="KW-0028">Amino-acid biosynthesis</keyword>
<dbReference type="PRINTS" id="PR01100">
    <property type="entry name" value="SHIKIMTKNASE"/>
</dbReference>
<organism evidence="12 13">
    <name type="scientific">Desulfovibrio subterraneus</name>
    <dbReference type="NCBI Taxonomy" id="2718620"/>
    <lineage>
        <taxon>Bacteria</taxon>
        <taxon>Pseudomonadati</taxon>
        <taxon>Thermodesulfobacteriota</taxon>
        <taxon>Desulfovibrionia</taxon>
        <taxon>Desulfovibrionales</taxon>
        <taxon>Desulfovibrionaceae</taxon>
        <taxon>Desulfovibrio</taxon>
    </lineage>
</organism>
<keyword evidence="8 11" id="KW-0067">ATP-binding</keyword>
<feature type="binding site" evidence="11">
    <location>
        <position position="59"/>
    </location>
    <ligand>
        <name>substrate</name>
    </ligand>
</feature>
<evidence type="ECO:0000313" key="13">
    <source>
        <dbReference type="Proteomes" id="UP000503840"/>
    </source>
</evidence>
<dbReference type="CDD" id="cd00464">
    <property type="entry name" value="SK"/>
    <property type="match status" value="1"/>
</dbReference>
<dbReference type="GO" id="GO:0004765">
    <property type="term" value="F:shikimate kinase activity"/>
    <property type="evidence" value="ECO:0007669"/>
    <property type="project" value="UniProtKB-UniRule"/>
</dbReference>
<dbReference type="HAMAP" id="MF_00109">
    <property type="entry name" value="Shikimate_kinase"/>
    <property type="match status" value="1"/>
</dbReference>
<comment type="similarity">
    <text evidence="11">Belongs to the shikimate kinase family.</text>
</comment>
<evidence type="ECO:0000256" key="8">
    <source>
        <dbReference type="ARBA" id="ARBA00022840"/>
    </source>
</evidence>
<feature type="binding site" evidence="11">
    <location>
        <position position="81"/>
    </location>
    <ligand>
        <name>substrate</name>
    </ligand>
</feature>
<keyword evidence="13" id="KW-1185">Reference proteome</keyword>
<feature type="binding site" evidence="11">
    <location>
        <position position="122"/>
    </location>
    <ligand>
        <name>ATP</name>
        <dbReference type="ChEBI" id="CHEBI:30616"/>
    </ligand>
</feature>
<sequence>MQTRRIYLIGPRASGKTTVGKALADTLGWRFTDTDEMVVRGAGCAVGDIVERGGWKAFRDMESAALRAVSGEHEVVIATGGGMVLREENRDLMRATGLVVLLTASAEALAARLQADPQHAQRPSLTGKSIEEEVADVLRERAPYYAAAAHLIEDAARPVDEIVASVMRELENGENP</sequence>
<dbReference type="NCBIfam" id="NF002988">
    <property type="entry name" value="PRK03731.1"/>
    <property type="match status" value="1"/>
</dbReference>
<dbReference type="GO" id="GO:0005524">
    <property type="term" value="F:ATP binding"/>
    <property type="evidence" value="ECO:0007669"/>
    <property type="project" value="UniProtKB-UniRule"/>
</dbReference>
<keyword evidence="5 11" id="KW-0808">Transferase</keyword>
<dbReference type="GO" id="GO:0009073">
    <property type="term" value="P:aromatic amino acid family biosynthetic process"/>
    <property type="evidence" value="ECO:0007669"/>
    <property type="project" value="UniProtKB-KW"/>
</dbReference>
<gene>
    <name evidence="11 12" type="primary">aroK</name>
    <name evidence="12" type="ORF">DSM101010T_28900</name>
</gene>
<dbReference type="PANTHER" id="PTHR21087">
    <property type="entry name" value="SHIKIMATE KINASE"/>
    <property type="match status" value="1"/>
</dbReference>
<comment type="pathway">
    <text evidence="1 11">Metabolic intermediate biosynthesis; chorismate biosynthesis; chorismate from D-erythrose 4-phosphate and phosphoenolpyruvate: step 5/7.</text>
</comment>
<dbReference type="Pfam" id="PF01202">
    <property type="entry name" value="SKI"/>
    <property type="match status" value="1"/>
</dbReference>
<proteinExistence type="inferred from homology"/>
<dbReference type="Gene3D" id="3.40.50.300">
    <property type="entry name" value="P-loop containing nucleotide triphosphate hydrolases"/>
    <property type="match status" value="1"/>
</dbReference>
<evidence type="ECO:0000256" key="9">
    <source>
        <dbReference type="ARBA" id="ARBA00023141"/>
    </source>
</evidence>
<evidence type="ECO:0000313" key="12">
    <source>
        <dbReference type="EMBL" id="GFM34525.1"/>
    </source>
</evidence>
<dbReference type="GO" id="GO:0000287">
    <property type="term" value="F:magnesium ion binding"/>
    <property type="evidence" value="ECO:0007669"/>
    <property type="project" value="UniProtKB-UniRule"/>
</dbReference>
<dbReference type="UniPathway" id="UPA00053">
    <property type="reaction ID" value="UER00088"/>
</dbReference>
<feature type="binding site" evidence="11">
    <location>
        <position position="141"/>
    </location>
    <ligand>
        <name>substrate</name>
    </ligand>
</feature>
<dbReference type="AlphaFoldDB" id="A0A7J0BN22"/>
<feature type="binding site" evidence="11">
    <location>
        <position position="17"/>
    </location>
    <ligand>
        <name>Mg(2+)</name>
        <dbReference type="ChEBI" id="CHEBI:18420"/>
    </ligand>
</feature>
<keyword evidence="11" id="KW-0460">Magnesium</keyword>
<dbReference type="InterPro" id="IPR000623">
    <property type="entry name" value="Shikimate_kinase/TSH1"/>
</dbReference>
<feature type="binding site" evidence="11">
    <location>
        <position position="157"/>
    </location>
    <ligand>
        <name>ATP</name>
        <dbReference type="ChEBI" id="CHEBI:30616"/>
    </ligand>
</feature>
<comment type="cofactor">
    <cofactor evidence="11">
        <name>Mg(2+)</name>
        <dbReference type="ChEBI" id="CHEBI:18420"/>
    </cofactor>
    <text evidence="11">Binds 1 Mg(2+) ion per subunit.</text>
</comment>
<keyword evidence="3 11" id="KW-0963">Cytoplasm</keyword>
<comment type="function">
    <text evidence="11">Catalyzes the specific phosphorylation of the 3-hydroxyl group of shikimic acid using ATP as a cosubstrate.</text>
</comment>
<dbReference type="GO" id="GO:0009423">
    <property type="term" value="P:chorismate biosynthetic process"/>
    <property type="evidence" value="ECO:0007669"/>
    <property type="project" value="UniProtKB-UniRule"/>
</dbReference>
<evidence type="ECO:0000256" key="1">
    <source>
        <dbReference type="ARBA" id="ARBA00004842"/>
    </source>
</evidence>
<keyword evidence="9 11" id="KW-0057">Aromatic amino acid biosynthesis</keyword>
<keyword evidence="6 11" id="KW-0547">Nucleotide-binding</keyword>
<dbReference type="GO" id="GO:0005829">
    <property type="term" value="C:cytosol"/>
    <property type="evidence" value="ECO:0007669"/>
    <property type="project" value="TreeGrafter"/>
</dbReference>
<evidence type="ECO:0000256" key="5">
    <source>
        <dbReference type="ARBA" id="ARBA00022679"/>
    </source>
</evidence>
<evidence type="ECO:0000256" key="2">
    <source>
        <dbReference type="ARBA" id="ARBA00012154"/>
    </source>
</evidence>
<dbReference type="PANTHER" id="PTHR21087:SF21">
    <property type="entry name" value="SHIKIMATE KINASE 2"/>
    <property type="match status" value="1"/>
</dbReference>
<evidence type="ECO:0000256" key="7">
    <source>
        <dbReference type="ARBA" id="ARBA00022777"/>
    </source>
</evidence>
<dbReference type="InterPro" id="IPR031322">
    <property type="entry name" value="Shikimate/glucono_kinase"/>
</dbReference>
<evidence type="ECO:0000256" key="6">
    <source>
        <dbReference type="ARBA" id="ARBA00022741"/>
    </source>
</evidence>
<reference evidence="12 13" key="1">
    <citation type="submission" date="2020-05" db="EMBL/GenBank/DDBJ databases">
        <title>Draft genome sequence of Desulfovibrio sp. strain HN2T.</title>
        <authorList>
            <person name="Ueno A."/>
            <person name="Tamazawa S."/>
            <person name="Tamamura S."/>
            <person name="Murakami T."/>
            <person name="Kiyama T."/>
            <person name="Inomata H."/>
            <person name="Amano Y."/>
            <person name="Miyakawa K."/>
            <person name="Tamaki H."/>
            <person name="Naganuma T."/>
            <person name="Kaneko K."/>
        </authorList>
    </citation>
    <scope>NUCLEOTIDE SEQUENCE [LARGE SCALE GENOMIC DNA]</scope>
    <source>
        <strain evidence="12 13">HN2</strain>
    </source>
</reference>
<dbReference type="GO" id="GO:0008652">
    <property type="term" value="P:amino acid biosynthetic process"/>
    <property type="evidence" value="ECO:0007669"/>
    <property type="project" value="UniProtKB-KW"/>
</dbReference>